<dbReference type="Proteomes" id="UP000504607">
    <property type="component" value="Chromosome 6"/>
</dbReference>
<dbReference type="OrthoDB" id="1725654at2759"/>
<reference evidence="3" key="1">
    <citation type="submission" date="2025-08" db="UniProtKB">
        <authorList>
            <consortium name="RefSeq"/>
        </authorList>
    </citation>
    <scope>IDENTIFICATION</scope>
</reference>
<organism evidence="2 3">
    <name type="scientific">Elaeis guineensis var. tenera</name>
    <name type="common">Oil palm</name>
    <dbReference type="NCBI Taxonomy" id="51953"/>
    <lineage>
        <taxon>Eukaryota</taxon>
        <taxon>Viridiplantae</taxon>
        <taxon>Streptophyta</taxon>
        <taxon>Embryophyta</taxon>
        <taxon>Tracheophyta</taxon>
        <taxon>Spermatophyta</taxon>
        <taxon>Magnoliopsida</taxon>
        <taxon>Liliopsida</taxon>
        <taxon>Arecaceae</taxon>
        <taxon>Arecoideae</taxon>
        <taxon>Cocoseae</taxon>
        <taxon>Elaeidinae</taxon>
        <taxon>Elaeis</taxon>
    </lineage>
</organism>
<dbReference type="AlphaFoldDB" id="A0A6J0PK25"/>
<evidence type="ECO:0000313" key="3">
    <source>
        <dbReference type="RefSeq" id="XP_019706756.1"/>
    </source>
</evidence>
<dbReference type="RefSeq" id="XP_019706756.1">
    <property type="nucleotide sequence ID" value="XM_019851197.2"/>
</dbReference>
<keyword evidence="2" id="KW-1185">Reference proteome</keyword>
<evidence type="ECO:0000256" key="1">
    <source>
        <dbReference type="SAM" id="MobiDB-lite"/>
    </source>
</evidence>
<dbReference type="PANTHER" id="PTHR33785:SF8">
    <property type="entry name" value="BZIP DOMAIN-CONTAINING PROTEIN"/>
    <property type="match status" value="1"/>
</dbReference>
<dbReference type="KEGG" id="egu:109505983"/>
<proteinExistence type="predicted"/>
<gene>
    <name evidence="3" type="primary">LOC109505983</name>
</gene>
<evidence type="ECO:0000313" key="2">
    <source>
        <dbReference type="Proteomes" id="UP000504607"/>
    </source>
</evidence>
<sequence>MDDEMILESLDSLWFFSNILSPSSPITCFNEKNTQDSHLSDPRKAKQPAPTTQILQSHQLKSPNICLQAVGKATGSEGQATKRENSEASKHLKESYVEQRKKKSNREQGMKKLQRFRVFTDLGLSFGELGSDGRPCCTLWEQQRMARSYGLRQPFRCYKMPPMSDGLAMKEHLKSWAHAVACTVR</sequence>
<name>A0A6J0PK25_ELAGV</name>
<dbReference type="GeneID" id="109505983"/>
<protein>
    <submittedName>
        <fullName evidence="3">Uncharacterized protein LOC109505983</fullName>
    </submittedName>
</protein>
<dbReference type="InParanoid" id="A0A6J0PK25"/>
<feature type="region of interest" description="Disordered" evidence="1">
    <location>
        <begin position="73"/>
        <end position="109"/>
    </location>
</feature>
<feature type="compositionally biased region" description="Basic and acidic residues" evidence="1">
    <location>
        <begin position="80"/>
        <end position="109"/>
    </location>
</feature>
<dbReference type="PANTHER" id="PTHR33785">
    <property type="entry name" value="OS06G0550800 PROTEIN"/>
    <property type="match status" value="1"/>
</dbReference>
<accession>A0A6J0PK25</accession>